<accession>A0A0B2UQ29</accession>
<keyword evidence="6 16" id="KW-0418">Kinase</keyword>
<evidence type="ECO:0000256" key="2">
    <source>
        <dbReference type="ARBA" id="ARBA00012513"/>
    </source>
</evidence>
<dbReference type="CDD" id="cd14062">
    <property type="entry name" value="STKc_Raf"/>
    <property type="match status" value="1"/>
</dbReference>
<keyword evidence="8" id="KW-0221">Differentiation</keyword>
<keyword evidence="17" id="KW-1185">Reference proteome</keyword>
<dbReference type="InterPro" id="IPR001245">
    <property type="entry name" value="Ser-Thr/Tyr_kinase_cat_dom"/>
</dbReference>
<keyword evidence="4" id="KW-0808">Transferase</keyword>
<dbReference type="FunFam" id="3.30.200.20:FF:000024">
    <property type="entry name" value="B-Raf proto-oncogene serine/threonine-protein kinase"/>
    <property type="match status" value="1"/>
</dbReference>
<feature type="binding site" evidence="13">
    <location>
        <position position="52"/>
    </location>
    <ligand>
        <name>ATP</name>
        <dbReference type="ChEBI" id="CHEBI:30616"/>
    </ligand>
</feature>
<evidence type="ECO:0000256" key="12">
    <source>
        <dbReference type="ARBA" id="ARBA00079172"/>
    </source>
</evidence>
<keyword evidence="3 14" id="KW-0723">Serine/threonine-protein kinase</keyword>
<keyword evidence="7 13" id="KW-0067">ATP-binding</keyword>
<name>A0A0B2UQ29_TOXCA</name>
<dbReference type="PANTHER" id="PTHR44329:SF262">
    <property type="entry name" value="RAF HOMOLOG SERINE_THREONINE-PROTEIN KINASE RAF"/>
    <property type="match status" value="1"/>
</dbReference>
<dbReference type="EC" id="2.7.11.1" evidence="2"/>
<dbReference type="PROSITE" id="PS50011">
    <property type="entry name" value="PROTEIN_KINASE_DOM"/>
    <property type="match status" value="1"/>
</dbReference>
<comment type="subunit">
    <text evidence="10">Interacts with cdf-1 in a zinc-dependent manner which promotes its activity.</text>
</comment>
<dbReference type="Pfam" id="PF07714">
    <property type="entry name" value="PK_Tyr_Ser-Thr"/>
    <property type="match status" value="1"/>
</dbReference>
<dbReference type="PANTHER" id="PTHR44329">
    <property type="entry name" value="SERINE/THREONINE-PROTEIN KINASE TNNI3K-RELATED"/>
    <property type="match status" value="1"/>
</dbReference>
<evidence type="ECO:0000256" key="8">
    <source>
        <dbReference type="ARBA" id="ARBA00022943"/>
    </source>
</evidence>
<feature type="domain" description="Protein kinase" evidence="15">
    <location>
        <begin position="25"/>
        <end position="288"/>
    </location>
</feature>
<evidence type="ECO:0000256" key="11">
    <source>
        <dbReference type="ARBA" id="ARBA00070327"/>
    </source>
</evidence>
<evidence type="ECO:0000256" key="3">
    <source>
        <dbReference type="ARBA" id="ARBA00022527"/>
    </source>
</evidence>
<protein>
    <recommendedName>
        <fullName evidence="11">Raf homolog serine/threonine-protein kinase</fullName>
        <ecNumber evidence="2">2.7.11.1</ecNumber>
    </recommendedName>
    <alternativeName>
        <fullName evidence="12">Abnormal cell lineage protein 45</fullName>
    </alternativeName>
</protein>
<dbReference type="InterPro" id="IPR000719">
    <property type="entry name" value="Prot_kinase_dom"/>
</dbReference>
<evidence type="ECO:0000256" key="13">
    <source>
        <dbReference type="PROSITE-ProRule" id="PRU10141"/>
    </source>
</evidence>
<evidence type="ECO:0000256" key="4">
    <source>
        <dbReference type="ARBA" id="ARBA00022679"/>
    </source>
</evidence>
<dbReference type="PIRSF" id="PIRSF000654">
    <property type="entry name" value="Integrin-linked_kinase"/>
    <property type="match status" value="1"/>
</dbReference>
<dbReference type="OrthoDB" id="774951at2759"/>
<evidence type="ECO:0000313" key="17">
    <source>
        <dbReference type="Proteomes" id="UP000031036"/>
    </source>
</evidence>
<organism evidence="16 17">
    <name type="scientific">Toxocara canis</name>
    <name type="common">Canine roundworm</name>
    <dbReference type="NCBI Taxonomy" id="6265"/>
    <lineage>
        <taxon>Eukaryota</taxon>
        <taxon>Metazoa</taxon>
        <taxon>Ecdysozoa</taxon>
        <taxon>Nematoda</taxon>
        <taxon>Chromadorea</taxon>
        <taxon>Rhabditida</taxon>
        <taxon>Spirurina</taxon>
        <taxon>Ascaridomorpha</taxon>
        <taxon>Ascaridoidea</taxon>
        <taxon>Toxocaridae</taxon>
        <taxon>Toxocara</taxon>
    </lineage>
</organism>
<dbReference type="InterPro" id="IPR051681">
    <property type="entry name" value="Ser/Thr_Kinases-Pseudokinases"/>
</dbReference>
<comment type="caution">
    <text evidence="16">The sequence shown here is derived from an EMBL/GenBank/DDBJ whole genome shotgun (WGS) entry which is preliminary data.</text>
</comment>
<dbReference type="InterPro" id="IPR011009">
    <property type="entry name" value="Kinase-like_dom_sf"/>
</dbReference>
<keyword evidence="9" id="KW-0469">Meiosis</keyword>
<dbReference type="OMA" id="SELYLNW"/>
<evidence type="ECO:0000256" key="9">
    <source>
        <dbReference type="ARBA" id="ARBA00023254"/>
    </source>
</evidence>
<dbReference type="EMBL" id="JPKZ01022820">
    <property type="protein sequence ID" value="KHN71040.1"/>
    <property type="molecule type" value="Genomic_DNA"/>
</dbReference>
<dbReference type="GO" id="GO:0051321">
    <property type="term" value="P:meiotic cell cycle"/>
    <property type="evidence" value="ECO:0007669"/>
    <property type="project" value="UniProtKB-KW"/>
</dbReference>
<dbReference type="GO" id="GO:0048477">
    <property type="term" value="P:oogenesis"/>
    <property type="evidence" value="ECO:0007669"/>
    <property type="project" value="UniProtKB-KW"/>
</dbReference>
<evidence type="ECO:0000256" key="5">
    <source>
        <dbReference type="ARBA" id="ARBA00022741"/>
    </source>
</evidence>
<gene>
    <name evidence="16" type="primary">lin-45</name>
    <name evidence="16" type="ORF">Tcan_02571</name>
</gene>
<dbReference type="SMART" id="SM00220">
    <property type="entry name" value="S_TKc"/>
    <property type="match status" value="1"/>
</dbReference>
<evidence type="ECO:0000256" key="7">
    <source>
        <dbReference type="ARBA" id="ARBA00022840"/>
    </source>
</evidence>
<evidence type="ECO:0000256" key="6">
    <source>
        <dbReference type="ARBA" id="ARBA00022777"/>
    </source>
</evidence>
<dbReference type="Proteomes" id="UP000031036">
    <property type="component" value="Unassembled WGS sequence"/>
</dbReference>
<sequence length="290" mass="33093">MQADNKEKVKQRMSMEDWEIDSSLVTYNKKIGSGSFGTVYGGSYFGKVAIKKLNVGEPSPAQLQAFKNEVAVLKKTRHANVLLFMGWMREPDLAIVTQWCEGSSLYRHIHVIEPRVDFEMSSIIDICKQIAQGMNYLHSRHIIHRDLKTNNIFLTEDGTVKIGDFGLATVKTRWSGSHQNQQPTGSILWMAPEVIRMQDVNPYTTLSDVYSFGICLYELLTGSLPYTHINSRDQILFMVGRGYLKPDLTKVRRDTPKILHALLERSIKFTREERPEFEQVGFPSQPSFSA</sequence>
<evidence type="ECO:0000256" key="14">
    <source>
        <dbReference type="RuleBase" id="RU000304"/>
    </source>
</evidence>
<reference evidence="16 17" key="1">
    <citation type="submission" date="2014-11" db="EMBL/GenBank/DDBJ databases">
        <title>Genetic blueprint of the zoonotic pathogen Toxocara canis.</title>
        <authorList>
            <person name="Zhu X.-Q."/>
            <person name="Korhonen P.K."/>
            <person name="Cai H."/>
            <person name="Young N.D."/>
            <person name="Nejsum P."/>
            <person name="von Samson-Himmelstjerna G."/>
            <person name="Boag P.R."/>
            <person name="Tan P."/>
            <person name="Li Q."/>
            <person name="Min J."/>
            <person name="Yang Y."/>
            <person name="Wang X."/>
            <person name="Fang X."/>
            <person name="Hall R.S."/>
            <person name="Hofmann A."/>
            <person name="Sternberg P.W."/>
            <person name="Jex A.R."/>
            <person name="Gasser R.B."/>
        </authorList>
    </citation>
    <scope>NUCLEOTIDE SEQUENCE [LARGE SCALE GENOMIC DNA]</scope>
    <source>
        <strain evidence="16">PN_DK_2014</strain>
    </source>
</reference>
<dbReference type="InterPro" id="IPR008271">
    <property type="entry name" value="Ser/Thr_kinase_AS"/>
</dbReference>
<evidence type="ECO:0000259" key="15">
    <source>
        <dbReference type="PROSITE" id="PS50011"/>
    </source>
</evidence>
<dbReference type="InterPro" id="IPR017441">
    <property type="entry name" value="Protein_kinase_ATP_BS"/>
</dbReference>
<dbReference type="Gene3D" id="3.30.200.20">
    <property type="entry name" value="Phosphorylase Kinase, domain 1"/>
    <property type="match status" value="1"/>
</dbReference>
<evidence type="ECO:0000256" key="1">
    <source>
        <dbReference type="ARBA" id="ARBA00010507"/>
    </source>
</evidence>
<dbReference type="AlphaFoldDB" id="A0A0B2UQ29"/>
<dbReference type="PROSITE" id="PS00107">
    <property type="entry name" value="PROTEIN_KINASE_ATP"/>
    <property type="match status" value="1"/>
</dbReference>
<dbReference type="Gene3D" id="1.10.510.10">
    <property type="entry name" value="Transferase(Phosphotransferase) domain 1"/>
    <property type="match status" value="1"/>
</dbReference>
<evidence type="ECO:0000256" key="10">
    <source>
        <dbReference type="ARBA" id="ARBA00064215"/>
    </source>
</evidence>
<dbReference type="SUPFAM" id="SSF56112">
    <property type="entry name" value="Protein kinase-like (PK-like)"/>
    <property type="match status" value="1"/>
</dbReference>
<dbReference type="STRING" id="6265.A0A0B2UQ29"/>
<keyword evidence="8" id="KW-0896">Oogenesis</keyword>
<dbReference type="PROSITE" id="PS00108">
    <property type="entry name" value="PROTEIN_KINASE_ST"/>
    <property type="match status" value="1"/>
</dbReference>
<comment type="similarity">
    <text evidence="1">Belongs to the protein kinase superfamily. TKL Ser/Thr protein kinase family. RAF subfamily.</text>
</comment>
<proteinExistence type="inferred from homology"/>
<dbReference type="GO" id="GO:0004709">
    <property type="term" value="F:MAP kinase kinase kinase activity"/>
    <property type="evidence" value="ECO:0007669"/>
    <property type="project" value="TreeGrafter"/>
</dbReference>
<keyword evidence="5 13" id="KW-0547">Nucleotide-binding</keyword>
<evidence type="ECO:0000313" key="16">
    <source>
        <dbReference type="EMBL" id="KHN71040.1"/>
    </source>
</evidence>
<dbReference type="GO" id="GO:0005524">
    <property type="term" value="F:ATP binding"/>
    <property type="evidence" value="ECO:0007669"/>
    <property type="project" value="UniProtKB-UniRule"/>
</dbReference>
<dbReference type="GO" id="GO:0006950">
    <property type="term" value="P:response to stress"/>
    <property type="evidence" value="ECO:0007669"/>
    <property type="project" value="UniProtKB-ARBA"/>
</dbReference>